<dbReference type="Proteomes" id="UP001630127">
    <property type="component" value="Unassembled WGS sequence"/>
</dbReference>
<accession>A0ABD2YWL9</accession>
<sequence>MQGRRLETLYVMSSQETYIDKAKKNETADLWHAIGACELIQFDDHDVEVDAEAASLVRCSSGQNTTLLDGHKGKINVAMSGNTNAAAQKILKGHAAIRKQKNMDKIHCTTTSYGLFLDTS</sequence>
<dbReference type="EMBL" id="JBJUIK010000012">
    <property type="protein sequence ID" value="KAL3510510.1"/>
    <property type="molecule type" value="Genomic_DNA"/>
</dbReference>
<keyword evidence="2" id="KW-1185">Reference proteome</keyword>
<comment type="caution">
    <text evidence="1">The sequence shown here is derived from an EMBL/GenBank/DDBJ whole genome shotgun (WGS) entry which is preliminary data.</text>
</comment>
<proteinExistence type="predicted"/>
<evidence type="ECO:0000313" key="2">
    <source>
        <dbReference type="Proteomes" id="UP001630127"/>
    </source>
</evidence>
<protein>
    <submittedName>
        <fullName evidence="1">Uncharacterized protein</fullName>
    </submittedName>
</protein>
<dbReference type="AlphaFoldDB" id="A0ABD2YWL9"/>
<gene>
    <name evidence="1" type="ORF">ACH5RR_029911</name>
</gene>
<reference evidence="1 2" key="1">
    <citation type="submission" date="2024-11" db="EMBL/GenBank/DDBJ databases">
        <title>A near-complete genome assembly of Cinchona calisaya.</title>
        <authorList>
            <person name="Lian D.C."/>
            <person name="Zhao X.W."/>
            <person name="Wei L."/>
        </authorList>
    </citation>
    <scope>NUCLEOTIDE SEQUENCE [LARGE SCALE GENOMIC DNA]</scope>
    <source>
        <tissue evidence="1">Nenye</tissue>
    </source>
</reference>
<organism evidence="1 2">
    <name type="scientific">Cinchona calisaya</name>
    <dbReference type="NCBI Taxonomy" id="153742"/>
    <lineage>
        <taxon>Eukaryota</taxon>
        <taxon>Viridiplantae</taxon>
        <taxon>Streptophyta</taxon>
        <taxon>Embryophyta</taxon>
        <taxon>Tracheophyta</taxon>
        <taxon>Spermatophyta</taxon>
        <taxon>Magnoliopsida</taxon>
        <taxon>eudicotyledons</taxon>
        <taxon>Gunneridae</taxon>
        <taxon>Pentapetalae</taxon>
        <taxon>asterids</taxon>
        <taxon>lamiids</taxon>
        <taxon>Gentianales</taxon>
        <taxon>Rubiaceae</taxon>
        <taxon>Cinchonoideae</taxon>
        <taxon>Cinchoneae</taxon>
        <taxon>Cinchona</taxon>
    </lineage>
</organism>
<name>A0ABD2YWL9_9GENT</name>
<evidence type="ECO:0000313" key="1">
    <source>
        <dbReference type="EMBL" id="KAL3510510.1"/>
    </source>
</evidence>